<dbReference type="RefSeq" id="WP_145710098.1">
    <property type="nucleotide sequence ID" value="NZ_BAAAFY010000001.1"/>
</dbReference>
<evidence type="ECO:0000313" key="3">
    <source>
        <dbReference type="EMBL" id="TWI90919.1"/>
    </source>
</evidence>
<keyword evidence="1" id="KW-0732">Signal</keyword>
<reference evidence="3 4" key="1">
    <citation type="journal article" date="2013" name="Stand. Genomic Sci.">
        <title>Genomic Encyclopedia of Type Strains, Phase I: The one thousand microbial genomes (KMG-I) project.</title>
        <authorList>
            <person name="Kyrpides N.C."/>
            <person name="Woyke T."/>
            <person name="Eisen J.A."/>
            <person name="Garrity G."/>
            <person name="Lilburn T.G."/>
            <person name="Beck B.J."/>
            <person name="Whitman W.B."/>
            <person name="Hugenholtz P."/>
            <person name="Klenk H.P."/>
        </authorList>
    </citation>
    <scope>NUCLEOTIDE SEQUENCE [LARGE SCALE GENOMIC DNA]</scope>
    <source>
        <strain evidence="3 4">DSM 13484</strain>
    </source>
</reference>
<organism evidence="3 4">
    <name type="scientific">Chitinophaga japonensis</name>
    <name type="common">Flexibacter japonensis</name>
    <dbReference type="NCBI Taxonomy" id="104662"/>
    <lineage>
        <taxon>Bacteria</taxon>
        <taxon>Pseudomonadati</taxon>
        <taxon>Bacteroidota</taxon>
        <taxon>Chitinophagia</taxon>
        <taxon>Chitinophagales</taxon>
        <taxon>Chitinophagaceae</taxon>
        <taxon>Chitinophaga</taxon>
    </lineage>
</organism>
<dbReference type="PROSITE" id="PS51257">
    <property type="entry name" value="PROKAR_LIPOPROTEIN"/>
    <property type="match status" value="1"/>
</dbReference>
<dbReference type="Pfam" id="PF13590">
    <property type="entry name" value="DUF4136"/>
    <property type="match status" value="1"/>
</dbReference>
<dbReference type="AlphaFoldDB" id="A0A562TBH5"/>
<evidence type="ECO:0000313" key="4">
    <source>
        <dbReference type="Proteomes" id="UP000316778"/>
    </source>
</evidence>
<evidence type="ECO:0000259" key="2">
    <source>
        <dbReference type="Pfam" id="PF13590"/>
    </source>
</evidence>
<dbReference type="Proteomes" id="UP000316778">
    <property type="component" value="Unassembled WGS sequence"/>
</dbReference>
<keyword evidence="4" id="KW-1185">Reference proteome</keyword>
<protein>
    <submittedName>
        <fullName evidence="3">Uncharacterized protein DUF4136</fullName>
    </submittedName>
</protein>
<dbReference type="OrthoDB" id="118896at2"/>
<feature type="domain" description="DUF4136" evidence="2">
    <location>
        <begin position="33"/>
        <end position="190"/>
    </location>
</feature>
<dbReference type="InterPro" id="IPR025411">
    <property type="entry name" value="DUF4136"/>
</dbReference>
<feature type="chain" id="PRO_5021776947" evidence="1">
    <location>
        <begin position="20"/>
        <end position="198"/>
    </location>
</feature>
<gene>
    <name evidence="3" type="ORF">LX66_0280</name>
</gene>
<proteinExistence type="predicted"/>
<accession>A0A562TBH5</accession>
<comment type="caution">
    <text evidence="3">The sequence shown here is derived from an EMBL/GenBank/DDBJ whole genome shotgun (WGS) entry which is preliminary data.</text>
</comment>
<feature type="signal peptide" evidence="1">
    <location>
        <begin position="1"/>
        <end position="19"/>
    </location>
</feature>
<dbReference type="Gene3D" id="3.30.160.670">
    <property type="match status" value="1"/>
</dbReference>
<sequence>MKKMTITGLVLGMFIAAIGCGPSSTRAIGENVDPDVTKLEDAKTYGWITDIDNIPDARAFISPTGIYVFNNESARERIKDAIAYELSARGYEKQEATGGEPGIEVSFLVLEQADTLRRTGDYVTVQGDAVIPEDNVEQVPVMPGTLIINLTDGKTDKMVWQGFASGIIKPEDVNDKSKIRQAVSSIFSQFNPDAISGG</sequence>
<dbReference type="EMBL" id="VLLG01000002">
    <property type="protein sequence ID" value="TWI90919.1"/>
    <property type="molecule type" value="Genomic_DNA"/>
</dbReference>
<name>A0A562TBH5_CHIJA</name>
<evidence type="ECO:0000256" key="1">
    <source>
        <dbReference type="SAM" id="SignalP"/>
    </source>
</evidence>